<evidence type="ECO:0000313" key="2">
    <source>
        <dbReference type="Proteomes" id="UP001150581"/>
    </source>
</evidence>
<accession>A0ACC1I2P7</accession>
<keyword evidence="1" id="KW-0347">Helicase</keyword>
<keyword evidence="2" id="KW-1185">Reference proteome</keyword>
<name>A0ACC1I2P7_9FUNG</name>
<keyword evidence="1" id="KW-0067">ATP-binding</keyword>
<proteinExistence type="predicted"/>
<comment type="caution">
    <text evidence="1">The sequence shown here is derived from an EMBL/GenBank/DDBJ whole genome shotgun (WGS) entry which is preliminary data.</text>
</comment>
<reference evidence="1" key="1">
    <citation type="submission" date="2022-07" db="EMBL/GenBank/DDBJ databases">
        <title>Phylogenomic reconstructions and comparative analyses of Kickxellomycotina fungi.</title>
        <authorList>
            <person name="Reynolds N.K."/>
            <person name="Stajich J.E."/>
            <person name="Barry K."/>
            <person name="Grigoriev I.V."/>
            <person name="Crous P."/>
            <person name="Smith M.E."/>
        </authorList>
    </citation>
    <scope>NUCLEOTIDE SEQUENCE</scope>
    <source>
        <strain evidence="1">Benny 63K</strain>
    </source>
</reference>
<feature type="non-terminal residue" evidence="1">
    <location>
        <position position="1"/>
    </location>
</feature>
<dbReference type="EC" id="3.6.4.12" evidence="1"/>
<evidence type="ECO:0000313" key="1">
    <source>
        <dbReference type="EMBL" id="KAJ1883709.1"/>
    </source>
</evidence>
<sequence length="209" mass="22221">ALVQAYVDLRRMGRDAHAGATTSGAVAQGSAPSGRVTATARQLESMIRMAEAHAKMRLSTVVDVADVQEAARLMREALRESATDPRTGLIDLDLINTGFAASDRRQLDAIKRETRNLLLATARAAGSKPQPAASTASAAADASLPDSPHAGNSAAYQTWLDRLNDQSYAPVPPRLFDQVIRELQTEGVINVVGAGRNMLVVVKQSALHN</sequence>
<dbReference type="Proteomes" id="UP001150581">
    <property type="component" value="Unassembled WGS sequence"/>
</dbReference>
<keyword evidence="1" id="KW-0378">Hydrolase</keyword>
<gene>
    <name evidence="1" type="primary">CDC54_4</name>
    <name evidence="1" type="ORF">LPJ66_010961</name>
</gene>
<keyword evidence="1" id="KW-0547">Nucleotide-binding</keyword>
<dbReference type="EMBL" id="JANBPG010003092">
    <property type="protein sequence ID" value="KAJ1883709.1"/>
    <property type="molecule type" value="Genomic_DNA"/>
</dbReference>
<organism evidence="1 2">
    <name type="scientific">Kickxella alabastrina</name>
    <dbReference type="NCBI Taxonomy" id="61397"/>
    <lineage>
        <taxon>Eukaryota</taxon>
        <taxon>Fungi</taxon>
        <taxon>Fungi incertae sedis</taxon>
        <taxon>Zoopagomycota</taxon>
        <taxon>Kickxellomycotina</taxon>
        <taxon>Kickxellomycetes</taxon>
        <taxon>Kickxellales</taxon>
        <taxon>Kickxellaceae</taxon>
        <taxon>Kickxella</taxon>
    </lineage>
</organism>
<protein>
    <submittedName>
        <fullName evidence="1">MCM DNA helicase complex subunit</fullName>
        <ecNumber evidence="1">3.6.4.12</ecNumber>
    </submittedName>
</protein>